<evidence type="ECO:0000256" key="5">
    <source>
        <dbReference type="SAM" id="MobiDB-lite"/>
    </source>
</evidence>
<dbReference type="GO" id="GO:0003700">
    <property type="term" value="F:DNA-binding transcription factor activity"/>
    <property type="evidence" value="ECO:0007669"/>
    <property type="project" value="TreeGrafter"/>
</dbReference>
<dbReference type="PANTHER" id="PTHR31100:SF15">
    <property type="entry name" value="AT-HOOK MOTIF NUCLEAR-LOCALIZED PROTEIN 24-RELATED"/>
    <property type="match status" value="1"/>
</dbReference>
<dbReference type="AlphaFoldDB" id="A0AAW2KTU1"/>
<sequence>MVDSADQVHLTAGRCHHPFTPEIFSSTTNSSTTIKIQTTNKVEIATPAASASNGIVKTLRPSTPHATTTATSDGKELGPQSSDHGEVTRRPRGRPAGSKNKPKPPIIITRDSANALRSHVMEVANGCDIQESVSNFATRRQRGVCILSGSGTVTNVTLRQPAAPGAVLTLHGRFEILSLSGSFLPPPAPPAASSLTIYLAGAQGQVVGGTVVGPLLASGPVMIMAASFGNAAYERLPLEDDEQQQQQQQQQPPAAVPGSGQLESPGISVMLIQTQICFRGCLKTC</sequence>
<dbReference type="GO" id="GO:0010228">
    <property type="term" value="P:vegetative to reproductive phase transition of meristem"/>
    <property type="evidence" value="ECO:0007669"/>
    <property type="project" value="TreeGrafter"/>
</dbReference>
<gene>
    <name evidence="7" type="ORF">Sradi_5858400</name>
</gene>
<accession>A0AAW2KTU1</accession>
<evidence type="ECO:0000256" key="3">
    <source>
        <dbReference type="ARBA" id="ARBA00023125"/>
    </source>
</evidence>
<evidence type="ECO:0000256" key="2">
    <source>
        <dbReference type="ARBA" id="ARBA00023015"/>
    </source>
</evidence>
<feature type="region of interest" description="Disordered" evidence="5">
    <location>
        <begin position="239"/>
        <end position="260"/>
    </location>
</feature>
<protein>
    <submittedName>
        <fullName evidence="7">AT-hook motif nuclear-localized protein 22</fullName>
    </submittedName>
</protein>
<feature type="region of interest" description="Disordered" evidence="5">
    <location>
        <begin position="53"/>
        <end position="106"/>
    </location>
</feature>
<dbReference type="Gene3D" id="3.30.1330.80">
    <property type="entry name" value="Hypothetical protein, similar to alpha- acetolactate decarboxylase, domain 2"/>
    <property type="match status" value="1"/>
</dbReference>
<dbReference type="Pfam" id="PF03479">
    <property type="entry name" value="PCC"/>
    <property type="match status" value="1"/>
</dbReference>
<dbReference type="GO" id="GO:0005634">
    <property type="term" value="C:nucleus"/>
    <property type="evidence" value="ECO:0007669"/>
    <property type="project" value="UniProtKB-SubCell"/>
</dbReference>
<dbReference type="FunFam" id="3.30.1330.80:FF:000001">
    <property type="entry name" value="AT-hook motif nuclear-localized protein"/>
    <property type="match status" value="1"/>
</dbReference>
<keyword evidence="3" id="KW-0238">DNA-binding</keyword>
<dbReference type="SUPFAM" id="SSF117856">
    <property type="entry name" value="AF0104/ALDC/Ptd012-like"/>
    <property type="match status" value="1"/>
</dbReference>
<feature type="domain" description="PPC" evidence="6">
    <location>
        <begin position="113"/>
        <end position="252"/>
    </location>
</feature>
<name>A0AAW2KTU1_SESRA</name>
<evidence type="ECO:0000259" key="6">
    <source>
        <dbReference type="PROSITE" id="PS51742"/>
    </source>
</evidence>
<dbReference type="PROSITE" id="PS51742">
    <property type="entry name" value="PPC"/>
    <property type="match status" value="1"/>
</dbReference>
<reference evidence="7" key="2">
    <citation type="journal article" date="2024" name="Plant">
        <title>Genomic evolution and insights into agronomic trait innovations of Sesamum species.</title>
        <authorList>
            <person name="Miao H."/>
            <person name="Wang L."/>
            <person name="Qu L."/>
            <person name="Liu H."/>
            <person name="Sun Y."/>
            <person name="Le M."/>
            <person name="Wang Q."/>
            <person name="Wei S."/>
            <person name="Zheng Y."/>
            <person name="Lin W."/>
            <person name="Duan Y."/>
            <person name="Cao H."/>
            <person name="Xiong S."/>
            <person name="Wang X."/>
            <person name="Wei L."/>
            <person name="Li C."/>
            <person name="Ma Q."/>
            <person name="Ju M."/>
            <person name="Zhao R."/>
            <person name="Li G."/>
            <person name="Mu C."/>
            <person name="Tian Q."/>
            <person name="Mei H."/>
            <person name="Zhang T."/>
            <person name="Gao T."/>
            <person name="Zhang H."/>
        </authorList>
    </citation>
    <scope>NUCLEOTIDE SEQUENCE</scope>
    <source>
        <strain evidence="7">G02</strain>
    </source>
</reference>
<dbReference type="CDD" id="cd11378">
    <property type="entry name" value="DUF296"/>
    <property type="match status" value="1"/>
</dbReference>
<dbReference type="InterPro" id="IPR005175">
    <property type="entry name" value="PPC_dom"/>
</dbReference>
<organism evidence="7">
    <name type="scientific">Sesamum radiatum</name>
    <name type="common">Black benniseed</name>
    <dbReference type="NCBI Taxonomy" id="300843"/>
    <lineage>
        <taxon>Eukaryota</taxon>
        <taxon>Viridiplantae</taxon>
        <taxon>Streptophyta</taxon>
        <taxon>Embryophyta</taxon>
        <taxon>Tracheophyta</taxon>
        <taxon>Spermatophyta</taxon>
        <taxon>Magnoliopsida</taxon>
        <taxon>eudicotyledons</taxon>
        <taxon>Gunneridae</taxon>
        <taxon>Pentapetalae</taxon>
        <taxon>asterids</taxon>
        <taxon>lamiids</taxon>
        <taxon>Lamiales</taxon>
        <taxon>Pedaliaceae</taxon>
        <taxon>Sesamum</taxon>
    </lineage>
</organism>
<keyword evidence="4" id="KW-0804">Transcription</keyword>
<dbReference type="PANTHER" id="PTHR31100">
    <property type="entry name" value="AT-HOOK MOTIF NUCLEAR-LOCALIZED PROTEIN 15"/>
    <property type="match status" value="1"/>
</dbReference>
<comment type="caution">
    <text evidence="7">The sequence shown here is derived from an EMBL/GenBank/DDBJ whole genome shotgun (WGS) entry which is preliminary data.</text>
</comment>
<proteinExistence type="predicted"/>
<feature type="compositionally biased region" description="Low complexity" evidence="5">
    <location>
        <begin position="61"/>
        <end position="72"/>
    </location>
</feature>
<evidence type="ECO:0000313" key="7">
    <source>
        <dbReference type="EMBL" id="KAL0309161.1"/>
    </source>
</evidence>
<dbReference type="EMBL" id="JACGWJ010000027">
    <property type="protein sequence ID" value="KAL0309161.1"/>
    <property type="molecule type" value="Genomic_DNA"/>
</dbReference>
<comment type="subcellular location">
    <subcellularLocation>
        <location evidence="1">Nucleus</location>
    </subcellularLocation>
</comment>
<dbReference type="GO" id="GO:0003680">
    <property type="term" value="F:minor groove of adenine-thymine-rich DNA binding"/>
    <property type="evidence" value="ECO:0007669"/>
    <property type="project" value="InterPro"/>
</dbReference>
<dbReference type="InterPro" id="IPR014476">
    <property type="entry name" value="AHL15-29"/>
</dbReference>
<evidence type="ECO:0000256" key="1">
    <source>
        <dbReference type="ARBA" id="ARBA00004123"/>
    </source>
</evidence>
<evidence type="ECO:0000256" key="4">
    <source>
        <dbReference type="ARBA" id="ARBA00023163"/>
    </source>
</evidence>
<keyword evidence="2" id="KW-0805">Transcription regulation</keyword>
<reference evidence="7" key="1">
    <citation type="submission" date="2020-06" db="EMBL/GenBank/DDBJ databases">
        <authorList>
            <person name="Li T."/>
            <person name="Hu X."/>
            <person name="Zhang T."/>
            <person name="Song X."/>
            <person name="Zhang H."/>
            <person name="Dai N."/>
            <person name="Sheng W."/>
            <person name="Hou X."/>
            <person name="Wei L."/>
        </authorList>
    </citation>
    <scope>NUCLEOTIDE SEQUENCE</scope>
    <source>
        <strain evidence="7">G02</strain>
        <tissue evidence="7">Leaf</tissue>
    </source>
</reference>